<evidence type="ECO:0000259" key="2">
    <source>
        <dbReference type="Pfam" id="PF00534"/>
    </source>
</evidence>
<evidence type="ECO:0000256" key="1">
    <source>
        <dbReference type="ARBA" id="ARBA00022679"/>
    </source>
</evidence>
<dbReference type="InterPro" id="IPR001296">
    <property type="entry name" value="Glyco_trans_1"/>
</dbReference>
<proteinExistence type="predicted"/>
<dbReference type="PANTHER" id="PTHR46401">
    <property type="entry name" value="GLYCOSYLTRANSFERASE WBBK-RELATED"/>
    <property type="match status" value="1"/>
</dbReference>
<dbReference type="PANTHER" id="PTHR46401:SF2">
    <property type="entry name" value="GLYCOSYLTRANSFERASE WBBK-RELATED"/>
    <property type="match status" value="1"/>
</dbReference>
<keyword evidence="1" id="KW-0808">Transferase</keyword>
<reference evidence="3 4" key="1">
    <citation type="submission" date="2016-04" db="EMBL/GenBank/DDBJ databases">
        <title>Draft Genome Assembly of the Bloom-forming Cyanobacterium Nodularia spumigena Strain CENA596 in Shrimp Production Ponds.</title>
        <authorList>
            <person name="Popin R.V."/>
            <person name="Rigonato J."/>
            <person name="Abreu V.A."/>
            <person name="Andreote A.P."/>
            <person name="Silveira S.B."/>
            <person name="Odebrecht C."/>
            <person name="Fiore M.F."/>
        </authorList>
    </citation>
    <scope>NUCLEOTIDE SEQUENCE [LARGE SCALE GENOMIC DNA]</scope>
    <source>
        <strain evidence="3 4">CENA596</strain>
    </source>
</reference>
<gene>
    <name evidence="3" type="ORF">A2T98_03635</name>
</gene>
<sequence length="480" mass="54801">MYIVFPTLEIAPFINGGIGQYISQIINYLQSSEYTPLILLYGIPEITAIKAREYFDSCSLKCEIYHINQFADIQLNSEDIYHVEKTSLALAEGLKKIMADKNIVGVEWCEHGGMGFHTLRDKHFNPDSVFKNIPIWVHLHGSREIWDLTDRYPVALDVSNDYILSNYAERFCLELADAWKSPSQSVADWYTSYFGIHNQVFISPLPYRKLAEINSHRVINHPQLPLKILCPGRIVHLKGTDIIARACAEICDSFPEQIHVTFAGYNLATTNSKYRSYLDEVKSFISPKFLKNFSFSGQYLAEEYLKIAQESHLAIFASRVETFCLAAHELNWIGVPLVLADIPAFKEHFQHGVNCYKFDGSVEGLTALLTQIVQNPEMVNQIASNPVLDFDIDVFNQLVKVPQISKVTANYFLFTRLQEIHVQPGKIYANNFKHLSVFNLKVLVLAIVWKITKRLADKLSLPVPMRIYIKGVLKKNNAFQ</sequence>
<dbReference type="Proteomes" id="UP000076555">
    <property type="component" value="Unassembled WGS sequence"/>
</dbReference>
<dbReference type="Gene3D" id="3.40.50.2000">
    <property type="entry name" value="Glycogen Phosphorylase B"/>
    <property type="match status" value="2"/>
</dbReference>
<dbReference type="Pfam" id="PF00534">
    <property type="entry name" value="Glycos_transf_1"/>
    <property type="match status" value="1"/>
</dbReference>
<accession>A0A166KIG1</accession>
<dbReference type="AlphaFoldDB" id="A0A166KIG1"/>
<dbReference type="EMBL" id="LWAJ01000039">
    <property type="protein sequence ID" value="KZL51177.1"/>
    <property type="molecule type" value="Genomic_DNA"/>
</dbReference>
<dbReference type="SUPFAM" id="SSF53756">
    <property type="entry name" value="UDP-Glycosyltransferase/glycogen phosphorylase"/>
    <property type="match status" value="1"/>
</dbReference>
<comment type="caution">
    <text evidence="3">The sequence shown here is derived from an EMBL/GenBank/DDBJ whole genome shotgun (WGS) entry which is preliminary data.</text>
</comment>
<feature type="domain" description="Glycosyl transferase family 1" evidence="2">
    <location>
        <begin position="216"/>
        <end position="385"/>
    </location>
</feature>
<evidence type="ECO:0000313" key="4">
    <source>
        <dbReference type="Proteomes" id="UP000076555"/>
    </source>
</evidence>
<organism evidence="3 4">
    <name type="scientific">Nodularia spumigena CENA596</name>
    <dbReference type="NCBI Taxonomy" id="1819295"/>
    <lineage>
        <taxon>Bacteria</taxon>
        <taxon>Bacillati</taxon>
        <taxon>Cyanobacteriota</taxon>
        <taxon>Cyanophyceae</taxon>
        <taxon>Nostocales</taxon>
        <taxon>Nodulariaceae</taxon>
        <taxon>Nodularia</taxon>
    </lineage>
</organism>
<dbReference type="GO" id="GO:0016757">
    <property type="term" value="F:glycosyltransferase activity"/>
    <property type="evidence" value="ECO:0007669"/>
    <property type="project" value="InterPro"/>
</dbReference>
<name>A0A166KIG1_NODSP</name>
<dbReference type="OrthoDB" id="118340at2"/>
<dbReference type="RefSeq" id="WP_063871594.1">
    <property type="nucleotide sequence ID" value="NZ_CAWMRI010000039.1"/>
</dbReference>
<dbReference type="GO" id="GO:0009103">
    <property type="term" value="P:lipopolysaccharide biosynthetic process"/>
    <property type="evidence" value="ECO:0007669"/>
    <property type="project" value="TreeGrafter"/>
</dbReference>
<protein>
    <recommendedName>
        <fullName evidence="2">Glycosyl transferase family 1 domain-containing protein</fullName>
    </recommendedName>
</protein>
<evidence type="ECO:0000313" key="3">
    <source>
        <dbReference type="EMBL" id="KZL51177.1"/>
    </source>
</evidence>